<dbReference type="InterPro" id="IPR018483">
    <property type="entry name" value="Carb_kinase_FGGY_CS"/>
</dbReference>
<keyword evidence="10" id="KW-1185">Reference proteome</keyword>
<dbReference type="PROSITE" id="PS00445">
    <property type="entry name" value="FGGY_KINASES_2"/>
    <property type="match status" value="2"/>
</dbReference>
<organism evidence="9 10">
    <name type="scientific">Magallana gigas</name>
    <name type="common">Pacific oyster</name>
    <name type="synonym">Crassostrea gigas</name>
    <dbReference type="NCBI Taxonomy" id="29159"/>
    <lineage>
        <taxon>Eukaryota</taxon>
        <taxon>Metazoa</taxon>
        <taxon>Spiralia</taxon>
        <taxon>Lophotrochozoa</taxon>
        <taxon>Mollusca</taxon>
        <taxon>Bivalvia</taxon>
        <taxon>Autobranchia</taxon>
        <taxon>Pteriomorphia</taxon>
        <taxon>Ostreida</taxon>
        <taxon>Ostreoidea</taxon>
        <taxon>Ostreidae</taxon>
        <taxon>Magallana</taxon>
    </lineage>
</organism>
<dbReference type="Gene3D" id="3.30.420.40">
    <property type="match status" value="4"/>
</dbReference>
<dbReference type="GO" id="GO:0005739">
    <property type="term" value="C:mitochondrion"/>
    <property type="evidence" value="ECO:0007669"/>
    <property type="project" value="TreeGrafter"/>
</dbReference>
<proteinExistence type="inferred from homology"/>
<dbReference type="Proteomes" id="UP000005408">
    <property type="component" value="Unassembled WGS sequence"/>
</dbReference>
<protein>
    <recommendedName>
        <fullName evidence="3">glycerol kinase</fullName>
        <ecNumber evidence="3">2.7.1.30</ecNumber>
    </recommendedName>
</protein>
<dbReference type="InterPro" id="IPR043129">
    <property type="entry name" value="ATPase_NBD"/>
</dbReference>
<feature type="domain" description="Carbohydrate kinase FGGY N-terminal" evidence="7">
    <location>
        <begin position="649"/>
        <end position="903"/>
    </location>
</feature>
<evidence type="ECO:0000256" key="2">
    <source>
        <dbReference type="ARBA" id="ARBA00009156"/>
    </source>
</evidence>
<dbReference type="InterPro" id="IPR018485">
    <property type="entry name" value="FGGY_C"/>
</dbReference>
<sequence length="1158" mass="127752">MSFTKMDPPPLVCGIDQGTSNTKVCVFDSNTGEVLASSSIETKRIEPNEGWTEMDPLYVLETVVNGIEIVAQQLKDKNISIKQVKCLGITNQMLTFLSWSKKTGKPFYNAIEWCDIRVRDDNERELDKLPGRNKDHFRKTTGLPLSSLFWYTKIPWVLTNVPGVKEAIEEGTCYIGTINTWILWNLTGGLDGGVYCTDVTNGQITGLFNLETCTWDPELCSYFKIPHHVFAEVKSTSEIYGYVKNGAFAGVPISGMIGDQMAGTVGQLCFKEGQSKCTYGTAGCLNINTGAKGAVEGCGQLMRWLRDNLQIVQSVNEIETLAASVDSTHDCFFVPAFGGLLSPYWEDDARGTIVGMTSYTRREHICRAALESTCFMVKDMITGVEVDTGFPISELLVDGGMTVNNLLLQIQANFINKPVIRSSITESTSFGAALMAGAAKGVDIFPISADKMKLDVTFSIPSTTFTSSMADNEQSDIDDDKLQSKQNVLALGLWVAVSIVLDVKRNCSWICLSEFGRAEILTHDDSSTEQSDIDDDKLQSKHNVLALGLWVTVSIVLDVKRNCSWICLSEFSRAEILTHDDSSTEQSDIDDDKLQSKQNVLALGLWVTVSIVLDVKRNRSWICLSEFSRAEILAQLNMSFTKMDPPPLVCGIDQGTSNTKVCVFDSDTGEVLASSSIETKRIEPKEGWTEMDPLCVLETVVNGIEIVAQQLEDKNISIKQVKCLGITNQMLTFLSWSRKTGKPFYNAIEWCDIRVRDDNERELDKLPGRNKDHFRKTTGLPLSSLFWYTKIPWVLTNVPGVKEAIEECTCYIGTVNTWILWNLTGGLDGGVYCTDITNGQITGLFNLETCTWDPELCSYFKIPHHVFAEVKSTSEIYGYVKNGALAGVPISGMIGDQMAGTVGQLCFKAGQSKCTYGTAGCLNINTGAKVVYSTCGMMTSPLFQLSKSAPVVYTLWGAVEGCGQLMRWLRDNLQIVQSLNEIEILAASVDSTHDCFFVPAFGGLLSPYWEDDARGTIVGMTSYTRREHICRAALESTCFMVKDMITGVEVDTGFPISELLVDGGMTVNNLLLQLQANFINEPVIRSSITEATSFGAALMAGAAKGVDIFPISADKMKLDVTFSIPSTTFTSSMADNERQRLFKRWDKAIEKAKHWVSD</sequence>
<dbReference type="GO" id="GO:0046167">
    <property type="term" value="P:glycerol-3-phosphate biosynthetic process"/>
    <property type="evidence" value="ECO:0007669"/>
    <property type="project" value="TreeGrafter"/>
</dbReference>
<dbReference type="AlphaFoldDB" id="A0A8W8L3C4"/>
<evidence type="ECO:0000259" key="8">
    <source>
        <dbReference type="Pfam" id="PF02782"/>
    </source>
</evidence>
<evidence type="ECO:0000259" key="7">
    <source>
        <dbReference type="Pfam" id="PF00370"/>
    </source>
</evidence>
<comment type="similarity">
    <text evidence="2 6">Belongs to the FGGY kinase family.</text>
</comment>
<dbReference type="InterPro" id="IPR018484">
    <property type="entry name" value="FGGY_N"/>
</dbReference>
<dbReference type="PANTHER" id="PTHR10196">
    <property type="entry name" value="SUGAR KINASE"/>
    <property type="match status" value="1"/>
</dbReference>
<keyword evidence="4 6" id="KW-0808">Transferase</keyword>
<evidence type="ECO:0000256" key="4">
    <source>
        <dbReference type="ARBA" id="ARBA00022679"/>
    </source>
</evidence>
<dbReference type="SUPFAM" id="SSF53067">
    <property type="entry name" value="Actin-like ATPase domain"/>
    <property type="match status" value="4"/>
</dbReference>
<evidence type="ECO:0000313" key="9">
    <source>
        <dbReference type="EnsemblMetazoa" id="G25714.1:cds"/>
    </source>
</evidence>
<dbReference type="EC" id="2.7.1.30" evidence="3"/>
<dbReference type="EnsemblMetazoa" id="G25714.1">
    <property type="protein sequence ID" value="G25714.1:cds"/>
    <property type="gene ID" value="G25714"/>
</dbReference>
<dbReference type="Pfam" id="PF00370">
    <property type="entry name" value="FGGY_N"/>
    <property type="match status" value="2"/>
</dbReference>
<feature type="domain" description="Carbohydrate kinase FGGY C-terminal" evidence="8">
    <location>
        <begin position="288"/>
        <end position="439"/>
    </location>
</feature>
<evidence type="ECO:0000313" key="10">
    <source>
        <dbReference type="Proteomes" id="UP000005408"/>
    </source>
</evidence>
<evidence type="ECO:0000256" key="5">
    <source>
        <dbReference type="ARBA" id="ARBA00022777"/>
    </source>
</evidence>
<comment type="pathway">
    <text evidence="1">Polyol metabolism; glycerol degradation via glycerol kinase pathway; sn-glycerol 3-phosphate from glycerol: step 1/1.</text>
</comment>
<evidence type="ECO:0000256" key="6">
    <source>
        <dbReference type="RuleBase" id="RU003733"/>
    </source>
</evidence>
<accession>A0A8W8L3C4</accession>
<dbReference type="GO" id="GO:0006641">
    <property type="term" value="P:triglyceride metabolic process"/>
    <property type="evidence" value="ECO:0007669"/>
    <property type="project" value="TreeGrafter"/>
</dbReference>
<evidence type="ECO:0000256" key="3">
    <source>
        <dbReference type="ARBA" id="ARBA00012099"/>
    </source>
</evidence>
<feature type="domain" description="Carbohydrate kinase FGGY C-terminal" evidence="8">
    <location>
        <begin position="913"/>
        <end position="1103"/>
    </location>
</feature>
<dbReference type="PANTHER" id="PTHR10196:SF68">
    <property type="entry name" value="GLYCEROL KINASE 5-RELATED"/>
    <property type="match status" value="1"/>
</dbReference>
<dbReference type="GO" id="GO:0004370">
    <property type="term" value="F:glycerol kinase activity"/>
    <property type="evidence" value="ECO:0007669"/>
    <property type="project" value="UniProtKB-EC"/>
</dbReference>
<dbReference type="GO" id="GO:0006071">
    <property type="term" value="P:glycerol metabolic process"/>
    <property type="evidence" value="ECO:0007669"/>
    <property type="project" value="TreeGrafter"/>
</dbReference>
<evidence type="ECO:0000256" key="1">
    <source>
        <dbReference type="ARBA" id="ARBA00005190"/>
    </source>
</evidence>
<keyword evidence="5 6" id="KW-0418">Kinase</keyword>
<feature type="domain" description="Carbohydrate kinase FGGY N-terminal" evidence="7">
    <location>
        <begin position="12"/>
        <end position="266"/>
    </location>
</feature>
<name>A0A8W8L3C4_MAGGI</name>
<reference evidence="9" key="1">
    <citation type="submission" date="2022-08" db="UniProtKB">
        <authorList>
            <consortium name="EnsemblMetazoa"/>
        </authorList>
    </citation>
    <scope>IDENTIFICATION</scope>
    <source>
        <strain evidence="9">05x7-T-G4-1.051#20</strain>
    </source>
</reference>
<dbReference type="Pfam" id="PF02782">
    <property type="entry name" value="FGGY_C"/>
    <property type="match status" value="2"/>
</dbReference>